<evidence type="ECO:0000313" key="3">
    <source>
        <dbReference type="EMBL" id="CAK0819081.1"/>
    </source>
</evidence>
<evidence type="ECO:0000256" key="2">
    <source>
        <dbReference type="SAM" id="Phobius"/>
    </source>
</evidence>
<feature type="non-terminal residue" evidence="3">
    <location>
        <position position="1"/>
    </location>
</feature>
<keyword evidence="2" id="KW-0472">Membrane</keyword>
<feature type="transmembrane region" description="Helical" evidence="2">
    <location>
        <begin position="39"/>
        <end position="57"/>
    </location>
</feature>
<name>A0ABN9RJ03_9DINO</name>
<feature type="non-terminal residue" evidence="3">
    <location>
        <position position="212"/>
    </location>
</feature>
<keyword evidence="2" id="KW-0812">Transmembrane</keyword>
<feature type="region of interest" description="Disordered" evidence="1">
    <location>
        <begin position="74"/>
        <end position="121"/>
    </location>
</feature>
<evidence type="ECO:0000256" key="1">
    <source>
        <dbReference type="SAM" id="MobiDB-lite"/>
    </source>
</evidence>
<evidence type="ECO:0000313" key="4">
    <source>
        <dbReference type="Proteomes" id="UP001189429"/>
    </source>
</evidence>
<feature type="compositionally biased region" description="Low complexity" evidence="1">
    <location>
        <begin position="76"/>
        <end position="90"/>
    </location>
</feature>
<proteinExistence type="predicted"/>
<reference evidence="3" key="1">
    <citation type="submission" date="2023-10" db="EMBL/GenBank/DDBJ databases">
        <authorList>
            <person name="Chen Y."/>
            <person name="Shah S."/>
            <person name="Dougan E. K."/>
            <person name="Thang M."/>
            <person name="Chan C."/>
        </authorList>
    </citation>
    <scope>NUCLEOTIDE SEQUENCE [LARGE SCALE GENOMIC DNA]</scope>
</reference>
<keyword evidence="2" id="KW-1133">Transmembrane helix</keyword>
<gene>
    <name evidence="3" type="ORF">PCOR1329_LOCUS21164</name>
</gene>
<sequence length="212" mass="22675">AFAVTGLQQLTGFVLMMAWMALSRCTPYRYVPKKLTSRTDYLAVLLFSCAFTANIALNNYSMALIPISGARRADQTSSSTRGSSPTPSAPEEARDKRDPNVVSYENGATKHEPNKVNYDGGSTSPTTAATVNLIIRSCFPLPTFLAQKLVSWCTKDKAKDSSLVELGLMLLGVLCACIAVIAKMKSSGTLASESRNLVWGVTVCVISCFAGG</sequence>
<comment type="caution">
    <text evidence="3">The sequence shown here is derived from an EMBL/GenBank/DDBJ whole genome shotgun (WGS) entry which is preliminary data.</text>
</comment>
<dbReference type="EMBL" id="CAUYUJ010006932">
    <property type="protein sequence ID" value="CAK0819081.1"/>
    <property type="molecule type" value="Genomic_DNA"/>
</dbReference>
<keyword evidence="4" id="KW-1185">Reference proteome</keyword>
<feature type="transmembrane region" description="Helical" evidence="2">
    <location>
        <begin position="163"/>
        <end position="182"/>
    </location>
</feature>
<protein>
    <recommendedName>
        <fullName evidence="5">Solute carrier family 40 protein</fullName>
    </recommendedName>
</protein>
<evidence type="ECO:0008006" key="5">
    <source>
        <dbReference type="Google" id="ProtNLM"/>
    </source>
</evidence>
<accession>A0ABN9RJ03</accession>
<dbReference type="Proteomes" id="UP001189429">
    <property type="component" value="Unassembled WGS sequence"/>
</dbReference>
<organism evidence="3 4">
    <name type="scientific">Prorocentrum cordatum</name>
    <dbReference type="NCBI Taxonomy" id="2364126"/>
    <lineage>
        <taxon>Eukaryota</taxon>
        <taxon>Sar</taxon>
        <taxon>Alveolata</taxon>
        <taxon>Dinophyceae</taxon>
        <taxon>Prorocentrales</taxon>
        <taxon>Prorocentraceae</taxon>
        <taxon>Prorocentrum</taxon>
    </lineage>
</organism>